<keyword evidence="6 7" id="KW-0472">Membrane</keyword>
<evidence type="ECO:0000256" key="7">
    <source>
        <dbReference type="SAM" id="Phobius"/>
    </source>
</evidence>
<dbReference type="EMBL" id="CP014579">
    <property type="protein sequence ID" value="ANB75648.1"/>
    <property type="molecule type" value="Genomic_DNA"/>
</dbReference>
<dbReference type="AlphaFoldDB" id="A0A160FSP4"/>
<dbReference type="InterPro" id="IPR050833">
    <property type="entry name" value="Poly_Biosynth_Transport"/>
</dbReference>
<sequence length="486" mass="53171">MTDNLGRKVLSGLLWSTIQSWGGKLATLALFAILARLLDSHSFGVFASAMAVLAFVTIFVDQGLSEAIVQRPSVTPQLLNTAFFVNLVLSVLVFAVLWVTSPFIAKYMKILELTNILRAASVCVLLTALGFSQQAMQRRNFHYRWLAICSVSSTIVSGVCGTILAFSGYGAWSLVIQILINALMNSALLWVRSQWRFSFEFDFAGVRGLFSYGINKLGAQLLDFGNTRYLEIYLAVNLGAAALGCYLVGVKIYQALMQALSGAVLDVAHSGFSRIAHDKDELARVYYKAITLTSAVAVPVFVLLACVAPEVTVIVFGKRWESSAAIMQPMALLGAVQALQFYNGTVYNALGKPSIGLVFLVFKTIVTCLALVLTHGMGLQSVVWWYAFGQIITAPPSFILVQLLVGISLRKIAMRIWPFLVACAVAAGGVWLIRAGEWIVQWTPFFRLLFLSSTGLLIYSTITILFAKNHIEEVMAVFKGRRPATS</sequence>
<dbReference type="Pfam" id="PF13440">
    <property type="entry name" value="Polysacc_synt_3"/>
    <property type="match status" value="1"/>
</dbReference>
<keyword evidence="9" id="KW-1185">Reference proteome</keyword>
<evidence type="ECO:0000256" key="6">
    <source>
        <dbReference type="ARBA" id="ARBA00023136"/>
    </source>
</evidence>
<proteinExistence type="inferred from homology"/>
<evidence type="ECO:0000256" key="1">
    <source>
        <dbReference type="ARBA" id="ARBA00004651"/>
    </source>
</evidence>
<feature type="transmembrane region" description="Helical" evidence="7">
    <location>
        <begin position="12"/>
        <end position="35"/>
    </location>
</feature>
<dbReference type="KEGG" id="buz:AYM40_25235"/>
<evidence type="ECO:0000256" key="5">
    <source>
        <dbReference type="ARBA" id="ARBA00022989"/>
    </source>
</evidence>
<dbReference type="STRING" id="1804984.AYM40_25235"/>
<feature type="transmembrane region" description="Helical" evidence="7">
    <location>
        <begin position="355"/>
        <end position="377"/>
    </location>
</feature>
<dbReference type="CDD" id="cd13127">
    <property type="entry name" value="MATE_tuaB_like"/>
    <property type="match status" value="1"/>
</dbReference>
<organism evidence="8 9">
    <name type="scientific">Paraburkholderia phytofirmans OLGA172</name>
    <dbReference type="NCBI Taxonomy" id="1417228"/>
    <lineage>
        <taxon>Bacteria</taxon>
        <taxon>Pseudomonadati</taxon>
        <taxon>Pseudomonadota</taxon>
        <taxon>Betaproteobacteria</taxon>
        <taxon>Burkholderiales</taxon>
        <taxon>Burkholderiaceae</taxon>
        <taxon>Paraburkholderia</taxon>
    </lineage>
</organism>
<evidence type="ECO:0000256" key="2">
    <source>
        <dbReference type="ARBA" id="ARBA00007430"/>
    </source>
</evidence>
<evidence type="ECO:0000313" key="8">
    <source>
        <dbReference type="EMBL" id="ANB75648.1"/>
    </source>
</evidence>
<keyword evidence="4 7" id="KW-0812">Transmembrane</keyword>
<feature type="transmembrane region" description="Helical" evidence="7">
    <location>
        <begin position="41"/>
        <end position="60"/>
    </location>
</feature>
<evidence type="ECO:0000256" key="3">
    <source>
        <dbReference type="ARBA" id="ARBA00022475"/>
    </source>
</evidence>
<dbReference type="RefSeq" id="WP_063498930.1">
    <property type="nucleotide sequence ID" value="NZ_CP014579.1"/>
</dbReference>
<feature type="transmembrane region" description="Helical" evidence="7">
    <location>
        <begin position="383"/>
        <end position="404"/>
    </location>
</feature>
<dbReference type="Proteomes" id="UP000076852">
    <property type="component" value="Chromosome 2"/>
</dbReference>
<comment type="subcellular location">
    <subcellularLocation>
        <location evidence="1">Cell membrane</location>
        <topology evidence="1">Multi-pass membrane protein</topology>
    </subcellularLocation>
</comment>
<feature type="transmembrane region" description="Helical" evidence="7">
    <location>
        <begin position="172"/>
        <end position="191"/>
    </location>
</feature>
<evidence type="ECO:0000256" key="4">
    <source>
        <dbReference type="ARBA" id="ARBA00022692"/>
    </source>
</evidence>
<feature type="transmembrane region" description="Helical" evidence="7">
    <location>
        <begin position="145"/>
        <end position="166"/>
    </location>
</feature>
<dbReference type="OrthoDB" id="8538786at2"/>
<evidence type="ECO:0000313" key="9">
    <source>
        <dbReference type="Proteomes" id="UP000076852"/>
    </source>
</evidence>
<accession>A0A160FSP4</accession>
<evidence type="ECO:0008006" key="10">
    <source>
        <dbReference type="Google" id="ProtNLM"/>
    </source>
</evidence>
<dbReference type="GO" id="GO:0005886">
    <property type="term" value="C:plasma membrane"/>
    <property type="evidence" value="ECO:0007669"/>
    <property type="project" value="UniProtKB-SubCell"/>
</dbReference>
<reference evidence="8 9" key="1">
    <citation type="journal article" date="2016" name="Gene">
        <title>PacBio SMRT assembly of a complex multi-replicon genome reveals chlorocatechol degradative operon in a region of genome plasticity.</title>
        <authorList>
            <person name="Ricker N."/>
            <person name="Shen S.Y."/>
            <person name="Goordial J."/>
            <person name="Jin S."/>
            <person name="Fulthorpe R.R."/>
        </authorList>
    </citation>
    <scope>NUCLEOTIDE SEQUENCE [LARGE SCALE GENOMIC DNA]</scope>
    <source>
        <strain evidence="8 9">OLGA172</strain>
    </source>
</reference>
<keyword evidence="5 7" id="KW-1133">Transmembrane helix</keyword>
<feature type="transmembrane region" description="Helical" evidence="7">
    <location>
        <begin position="230"/>
        <end position="249"/>
    </location>
</feature>
<dbReference type="PANTHER" id="PTHR30250">
    <property type="entry name" value="PST FAMILY PREDICTED COLANIC ACID TRANSPORTER"/>
    <property type="match status" value="1"/>
</dbReference>
<comment type="similarity">
    <text evidence="2">Belongs to the polysaccharide synthase family.</text>
</comment>
<name>A0A160FSP4_9BURK</name>
<feature type="transmembrane region" description="Helical" evidence="7">
    <location>
        <begin position="416"/>
        <end position="433"/>
    </location>
</feature>
<feature type="transmembrane region" description="Helical" evidence="7">
    <location>
        <begin position="81"/>
        <end position="104"/>
    </location>
</feature>
<gene>
    <name evidence="8" type="ORF">AYM40_25235</name>
</gene>
<protein>
    <recommendedName>
        <fullName evidence="10">Lipopolysaccharide biosynthesis protein</fullName>
    </recommendedName>
</protein>
<keyword evidence="3" id="KW-1003">Cell membrane</keyword>
<feature type="transmembrane region" description="Helical" evidence="7">
    <location>
        <begin position="445"/>
        <end position="467"/>
    </location>
</feature>
<dbReference type="PANTHER" id="PTHR30250:SF10">
    <property type="entry name" value="LIPOPOLYSACCHARIDE BIOSYNTHESIS PROTEIN WZXC"/>
    <property type="match status" value="1"/>
</dbReference>